<dbReference type="InterPro" id="IPR001254">
    <property type="entry name" value="Trypsin_dom"/>
</dbReference>
<evidence type="ECO:0000259" key="4">
    <source>
        <dbReference type="PROSITE" id="PS50240"/>
    </source>
</evidence>
<dbReference type="PRINTS" id="PR00722">
    <property type="entry name" value="CHYMOTRYPSIN"/>
</dbReference>
<proteinExistence type="predicted"/>
<evidence type="ECO:0000313" key="5">
    <source>
        <dbReference type="Proteomes" id="UP000095287"/>
    </source>
</evidence>
<evidence type="ECO:0000256" key="1">
    <source>
        <dbReference type="ARBA" id="ARBA00023157"/>
    </source>
</evidence>
<feature type="chain" id="PRO_5009312099" evidence="3">
    <location>
        <begin position="17"/>
        <end position="304"/>
    </location>
</feature>
<evidence type="ECO:0000256" key="2">
    <source>
        <dbReference type="RuleBase" id="RU363034"/>
    </source>
</evidence>
<dbReference type="InterPro" id="IPR001314">
    <property type="entry name" value="Peptidase_S1A"/>
</dbReference>
<dbReference type="PROSITE" id="PS00135">
    <property type="entry name" value="TRYPSIN_SER"/>
    <property type="match status" value="1"/>
</dbReference>
<sequence length="304" mass="33139">MQALLLFLALLGLSTATPLPKEPLFPDEEAPSELVGLHLRLSTFTVQIFGGIHSQLGQWPSQVFIYYTKNSTGKKSMCGGTLISPRHVLTAAHCTELTEPSLAMTGVTDIKTALTSKDVQIREISSFERHPDYDEDDTFANDIAVLTLNASVTLDKTAQLMKIKADDSALIGVGHGMVTGYGVHLVLHNQMQNGRFLLWADVPFKNNTWCTEHWKTISGNKVHIKPNQICYGAQGKGTGPGDSGGPVQVLVGGSWYQVGAVSFGVGQVDRMPDQDEYPSVGIRIAPYCDFLEKATKNAFKCIRD</sequence>
<dbReference type="Pfam" id="PF00089">
    <property type="entry name" value="Trypsin"/>
    <property type="match status" value="1"/>
</dbReference>
<dbReference type="AlphaFoldDB" id="A0A1I7YG21"/>
<keyword evidence="2" id="KW-0645">Protease</keyword>
<evidence type="ECO:0000256" key="3">
    <source>
        <dbReference type="SAM" id="SignalP"/>
    </source>
</evidence>
<keyword evidence="2" id="KW-0720">Serine protease</keyword>
<dbReference type="Gene3D" id="2.40.10.10">
    <property type="entry name" value="Trypsin-like serine proteases"/>
    <property type="match status" value="1"/>
</dbReference>
<organism evidence="5 6">
    <name type="scientific">Steinernema glaseri</name>
    <dbReference type="NCBI Taxonomy" id="37863"/>
    <lineage>
        <taxon>Eukaryota</taxon>
        <taxon>Metazoa</taxon>
        <taxon>Ecdysozoa</taxon>
        <taxon>Nematoda</taxon>
        <taxon>Chromadorea</taxon>
        <taxon>Rhabditida</taxon>
        <taxon>Tylenchina</taxon>
        <taxon>Panagrolaimomorpha</taxon>
        <taxon>Strongyloidoidea</taxon>
        <taxon>Steinernematidae</taxon>
        <taxon>Steinernema</taxon>
    </lineage>
</organism>
<evidence type="ECO:0000313" key="6">
    <source>
        <dbReference type="WBParaSite" id="L893_g16.t1"/>
    </source>
</evidence>
<dbReference type="Proteomes" id="UP000095287">
    <property type="component" value="Unplaced"/>
</dbReference>
<accession>A0A1I7YG21</accession>
<dbReference type="SMART" id="SM00020">
    <property type="entry name" value="Tryp_SPc"/>
    <property type="match status" value="1"/>
</dbReference>
<dbReference type="PROSITE" id="PS00134">
    <property type="entry name" value="TRYPSIN_HIS"/>
    <property type="match status" value="1"/>
</dbReference>
<dbReference type="GO" id="GO:0006508">
    <property type="term" value="P:proteolysis"/>
    <property type="evidence" value="ECO:0007669"/>
    <property type="project" value="UniProtKB-KW"/>
</dbReference>
<dbReference type="InterPro" id="IPR018114">
    <property type="entry name" value="TRYPSIN_HIS"/>
</dbReference>
<feature type="domain" description="Peptidase S1" evidence="4">
    <location>
        <begin position="48"/>
        <end position="296"/>
    </location>
</feature>
<dbReference type="WBParaSite" id="L893_g16.t1">
    <property type="protein sequence ID" value="L893_g16.t1"/>
    <property type="gene ID" value="L893_g16"/>
</dbReference>
<dbReference type="PANTHER" id="PTHR24260:SF136">
    <property type="entry name" value="GH08193P-RELATED"/>
    <property type="match status" value="1"/>
</dbReference>
<keyword evidence="1" id="KW-1015">Disulfide bond</keyword>
<dbReference type="InterPro" id="IPR033116">
    <property type="entry name" value="TRYPSIN_SER"/>
</dbReference>
<dbReference type="InterPro" id="IPR043504">
    <property type="entry name" value="Peptidase_S1_PA_chymotrypsin"/>
</dbReference>
<dbReference type="FunFam" id="2.40.10.10:FF:000068">
    <property type="entry name" value="transmembrane protease serine 2"/>
    <property type="match status" value="1"/>
</dbReference>
<keyword evidence="3" id="KW-0732">Signal</keyword>
<protein>
    <submittedName>
        <fullName evidence="6">Peptidase S1 domain-containing protein</fullName>
    </submittedName>
</protein>
<dbReference type="InterPro" id="IPR051333">
    <property type="entry name" value="CLIP_Serine_Protease"/>
</dbReference>
<keyword evidence="5" id="KW-1185">Reference proteome</keyword>
<name>A0A1I7YG21_9BILA</name>
<dbReference type="GO" id="GO:0004252">
    <property type="term" value="F:serine-type endopeptidase activity"/>
    <property type="evidence" value="ECO:0007669"/>
    <property type="project" value="InterPro"/>
</dbReference>
<feature type="signal peptide" evidence="3">
    <location>
        <begin position="1"/>
        <end position="16"/>
    </location>
</feature>
<dbReference type="CDD" id="cd00190">
    <property type="entry name" value="Tryp_SPc"/>
    <property type="match status" value="1"/>
</dbReference>
<dbReference type="PANTHER" id="PTHR24260">
    <property type="match status" value="1"/>
</dbReference>
<reference evidence="6" key="1">
    <citation type="submission" date="2016-11" db="UniProtKB">
        <authorList>
            <consortium name="WormBaseParasite"/>
        </authorList>
    </citation>
    <scope>IDENTIFICATION</scope>
</reference>
<keyword evidence="2" id="KW-0378">Hydrolase</keyword>
<dbReference type="SUPFAM" id="SSF50494">
    <property type="entry name" value="Trypsin-like serine proteases"/>
    <property type="match status" value="1"/>
</dbReference>
<dbReference type="PROSITE" id="PS50240">
    <property type="entry name" value="TRYPSIN_DOM"/>
    <property type="match status" value="1"/>
</dbReference>
<dbReference type="InterPro" id="IPR009003">
    <property type="entry name" value="Peptidase_S1_PA"/>
</dbReference>